<protein>
    <submittedName>
        <fullName evidence="1">Uncharacterized protein</fullName>
    </submittedName>
</protein>
<evidence type="ECO:0000313" key="1">
    <source>
        <dbReference type="EMBL" id="EKE30046.1"/>
    </source>
</evidence>
<reference evidence="1" key="1">
    <citation type="journal article" date="2012" name="Science">
        <title>Fermentation, hydrogen, and sulfur metabolism in multiple uncultivated bacterial phyla.</title>
        <authorList>
            <person name="Wrighton K.C."/>
            <person name="Thomas B.C."/>
            <person name="Sharon I."/>
            <person name="Miller C.S."/>
            <person name="Castelle C.J."/>
            <person name="VerBerkmoes N.C."/>
            <person name="Wilkins M.J."/>
            <person name="Hettich R.L."/>
            <person name="Lipton M.S."/>
            <person name="Williams K.H."/>
            <person name="Long P.E."/>
            <person name="Banfield J.F."/>
        </authorList>
    </citation>
    <scope>NUCLEOTIDE SEQUENCE [LARGE SCALE GENOMIC DNA]</scope>
</reference>
<name>K2FFW8_9BACT</name>
<gene>
    <name evidence="1" type="ORF">ACD_2C00052G0007</name>
</gene>
<accession>K2FFW8</accession>
<sequence>MSEIWREGKDISQNSADMQKKQVENLARDLSSSILNLAKSTHANIDDDGFKRWAASIISEFQRDSAAGNSVNNLWKNLQTLFARNWINVAWCDFDKAQKMDDIIIWMWELKLNLQTSALERAFAKWWEEKVTPPNENLFG</sequence>
<comment type="caution">
    <text evidence="1">The sequence shown here is derived from an EMBL/GenBank/DDBJ whole genome shotgun (WGS) entry which is preliminary data.</text>
</comment>
<proteinExistence type="predicted"/>
<dbReference type="AlphaFoldDB" id="K2FFW8"/>
<organism evidence="1">
    <name type="scientific">uncultured bacterium</name>
    <name type="common">gcode 4</name>
    <dbReference type="NCBI Taxonomy" id="1234023"/>
    <lineage>
        <taxon>Bacteria</taxon>
        <taxon>environmental samples</taxon>
    </lineage>
</organism>
<dbReference type="EMBL" id="AMFJ01000052">
    <property type="protein sequence ID" value="EKE30046.1"/>
    <property type="molecule type" value="Genomic_DNA"/>
</dbReference>